<evidence type="ECO:0000313" key="1">
    <source>
        <dbReference type="EMBL" id="AZQ77713.1"/>
    </source>
</evidence>
<dbReference type="Proteomes" id="UP000280344">
    <property type="component" value="Chromosome"/>
</dbReference>
<dbReference type="RefSeq" id="WP_126704516.1">
    <property type="nucleotide sequence ID" value="NZ_CP034593.1"/>
</dbReference>
<dbReference type="EMBL" id="CP034593">
    <property type="protein sequence ID" value="AZQ77713.1"/>
    <property type="molecule type" value="Genomic_DNA"/>
</dbReference>
<keyword evidence="2" id="KW-1185">Reference proteome</keyword>
<dbReference type="AlphaFoldDB" id="A0A3Q9G5A2"/>
<evidence type="ECO:0000313" key="2">
    <source>
        <dbReference type="Proteomes" id="UP000280344"/>
    </source>
</evidence>
<accession>A0A3Q9G5A2</accession>
<name>A0A3Q9G5A2_9ACTO</name>
<protein>
    <submittedName>
        <fullName evidence="1">Uncharacterized protein</fullName>
    </submittedName>
</protein>
<gene>
    <name evidence="1" type="ORF">EJ997_10530</name>
</gene>
<dbReference type="KEGG" id="flh:EJ997_10530"/>
<proteinExistence type="predicted"/>
<reference evidence="1 2" key="1">
    <citation type="submission" date="2018-12" db="EMBL/GenBank/DDBJ databases">
        <title>Complete genome sequence of Flaviflexus sp. H23T48.</title>
        <authorList>
            <person name="Bae J.-W."/>
            <person name="Lee J.-Y."/>
        </authorList>
    </citation>
    <scope>NUCLEOTIDE SEQUENCE [LARGE SCALE GENOMIC DNA]</scope>
    <source>
        <strain evidence="1 2">H23T48</strain>
    </source>
</reference>
<sequence length="93" mass="9746">MSKGFNGGTVVALTVVALLSGTAAGYYIPGGSGPDTSKDGRIDYACAIAHDLSDADLSEPYLGYDWRKISKIRSISALLSNAVRVAVEYCDAQ</sequence>
<organism evidence="1 2">
    <name type="scientific">Flaviflexus ciconiae</name>
    <dbReference type="NCBI Taxonomy" id="2496867"/>
    <lineage>
        <taxon>Bacteria</taxon>
        <taxon>Bacillati</taxon>
        <taxon>Actinomycetota</taxon>
        <taxon>Actinomycetes</taxon>
        <taxon>Actinomycetales</taxon>
        <taxon>Actinomycetaceae</taxon>
        <taxon>Flaviflexus</taxon>
    </lineage>
</organism>